<dbReference type="Pfam" id="PF09990">
    <property type="entry name" value="DUF2231"/>
    <property type="match status" value="1"/>
</dbReference>
<dbReference type="GO" id="GO:0016705">
    <property type="term" value="F:oxidoreductase activity, acting on paired donors, with incorporation or reduction of molecular oxygen"/>
    <property type="evidence" value="ECO:0007669"/>
    <property type="project" value="UniProtKB-ARBA"/>
</dbReference>
<evidence type="ECO:0000313" key="10">
    <source>
        <dbReference type="Proteomes" id="UP000654123"/>
    </source>
</evidence>
<dbReference type="GO" id="GO:0051537">
    <property type="term" value="F:2 iron, 2 sulfur cluster binding"/>
    <property type="evidence" value="ECO:0007669"/>
    <property type="project" value="UniProtKB-KW"/>
</dbReference>
<dbReference type="GO" id="GO:0046872">
    <property type="term" value="F:metal ion binding"/>
    <property type="evidence" value="ECO:0007669"/>
    <property type="project" value="UniProtKB-KW"/>
</dbReference>
<proteinExistence type="inferred from homology"/>
<comment type="caution">
    <text evidence="9">The sequence shown here is derived from an EMBL/GenBank/DDBJ whole genome shotgun (WGS) entry which is preliminary data.</text>
</comment>
<sequence>MERSLTGSLTPRRAAEAARRLLPPSDGPGRVLRSVDRLERWPGADRLIGGIRAAVRAAPLGAGRDLLHGRWLGHPVHPLMVQLPLGTWLSAAVLDALPGHRRGARTLVGVGLAAAGPAALAGWTDWAELPREQQRVGLVHAAANVTAVALYAASYAARRRGRAGRGKALGFAGLSVVSVGGALGGHLAYRQASGANHAEYVAHVTEAGWHAVGNLGDFPVGRAVRRHVGEVAVMVVREDGGAVHVLADRCSHMAGPLSEGDVEDGCVRCPWHGSVFRLADGWNVRGPATAPQPSFDTRVVGDRLEVRLRHLAEAGDDAGEAA</sequence>
<feature type="transmembrane region" description="Helical" evidence="7">
    <location>
        <begin position="106"/>
        <end position="124"/>
    </location>
</feature>
<keyword evidence="7" id="KW-1133">Transmembrane helix</keyword>
<accession>A0A918B1U9</accession>
<dbReference type="InterPro" id="IPR036922">
    <property type="entry name" value="Rieske_2Fe-2S_sf"/>
</dbReference>
<keyword evidence="10" id="KW-1185">Reference proteome</keyword>
<evidence type="ECO:0000256" key="3">
    <source>
        <dbReference type="ARBA" id="ARBA00023004"/>
    </source>
</evidence>
<dbReference type="AlphaFoldDB" id="A0A918B1U9"/>
<keyword evidence="3" id="KW-0408">Iron</keyword>
<keyword evidence="4" id="KW-0411">Iron-sulfur</keyword>
<reference evidence="9" key="1">
    <citation type="journal article" date="2014" name="Int. J. Syst. Evol. Microbiol.">
        <title>Complete genome sequence of Corynebacterium casei LMG S-19264T (=DSM 44701T), isolated from a smear-ripened cheese.</title>
        <authorList>
            <consortium name="US DOE Joint Genome Institute (JGI-PGF)"/>
            <person name="Walter F."/>
            <person name="Albersmeier A."/>
            <person name="Kalinowski J."/>
            <person name="Ruckert C."/>
        </authorList>
    </citation>
    <scope>NUCLEOTIDE SEQUENCE</scope>
    <source>
        <strain evidence="9">JCM 4335</strain>
    </source>
</reference>
<dbReference type="GO" id="GO:0004497">
    <property type="term" value="F:monooxygenase activity"/>
    <property type="evidence" value="ECO:0007669"/>
    <property type="project" value="UniProtKB-ARBA"/>
</dbReference>
<dbReference type="EMBL" id="BMSV01000005">
    <property type="protein sequence ID" value="GGQ07264.1"/>
    <property type="molecule type" value="Genomic_DNA"/>
</dbReference>
<dbReference type="Pfam" id="PF00355">
    <property type="entry name" value="Rieske"/>
    <property type="match status" value="1"/>
</dbReference>
<dbReference type="InterPro" id="IPR019251">
    <property type="entry name" value="DUF2231_TM"/>
</dbReference>
<evidence type="ECO:0000259" key="8">
    <source>
        <dbReference type="PROSITE" id="PS51296"/>
    </source>
</evidence>
<organism evidence="9 10">
    <name type="scientific">Streptomyces roseolilacinus</name>
    <dbReference type="NCBI Taxonomy" id="66904"/>
    <lineage>
        <taxon>Bacteria</taxon>
        <taxon>Bacillati</taxon>
        <taxon>Actinomycetota</taxon>
        <taxon>Actinomycetes</taxon>
        <taxon>Kitasatosporales</taxon>
        <taxon>Streptomycetaceae</taxon>
        <taxon>Streptomyces</taxon>
    </lineage>
</organism>
<gene>
    <name evidence="9" type="ORF">GCM10010249_26900</name>
</gene>
<keyword evidence="7" id="KW-0472">Membrane</keyword>
<dbReference type="PANTHER" id="PTHR21496:SF0">
    <property type="entry name" value="RIESKE DOMAIN-CONTAINING PROTEIN"/>
    <property type="match status" value="1"/>
</dbReference>
<reference evidence="9" key="2">
    <citation type="submission" date="2020-09" db="EMBL/GenBank/DDBJ databases">
        <authorList>
            <person name="Sun Q."/>
            <person name="Ohkuma M."/>
        </authorList>
    </citation>
    <scope>NUCLEOTIDE SEQUENCE</scope>
    <source>
        <strain evidence="9">JCM 4335</strain>
    </source>
</reference>
<dbReference type="PANTHER" id="PTHR21496">
    <property type="entry name" value="FERREDOXIN-RELATED"/>
    <property type="match status" value="1"/>
</dbReference>
<dbReference type="CDD" id="cd03467">
    <property type="entry name" value="Rieske"/>
    <property type="match status" value="1"/>
</dbReference>
<evidence type="ECO:0000256" key="5">
    <source>
        <dbReference type="ARBA" id="ARBA00034078"/>
    </source>
</evidence>
<feature type="transmembrane region" description="Helical" evidence="7">
    <location>
        <begin position="168"/>
        <end position="189"/>
    </location>
</feature>
<evidence type="ECO:0000256" key="7">
    <source>
        <dbReference type="SAM" id="Phobius"/>
    </source>
</evidence>
<protein>
    <recommendedName>
        <fullName evidence="8">Rieske domain-containing protein</fullName>
    </recommendedName>
</protein>
<comment type="cofactor">
    <cofactor evidence="5">
        <name>[2Fe-2S] cluster</name>
        <dbReference type="ChEBI" id="CHEBI:190135"/>
    </cofactor>
</comment>
<evidence type="ECO:0000256" key="4">
    <source>
        <dbReference type="ARBA" id="ARBA00023014"/>
    </source>
</evidence>
<evidence type="ECO:0000256" key="1">
    <source>
        <dbReference type="ARBA" id="ARBA00022714"/>
    </source>
</evidence>
<dbReference type="PROSITE" id="PS51296">
    <property type="entry name" value="RIESKE"/>
    <property type="match status" value="1"/>
</dbReference>
<evidence type="ECO:0000256" key="6">
    <source>
        <dbReference type="ARBA" id="ARBA00038001"/>
    </source>
</evidence>
<keyword evidence="7" id="KW-0812">Transmembrane</keyword>
<name>A0A918B1U9_9ACTN</name>
<dbReference type="Gene3D" id="2.102.10.10">
    <property type="entry name" value="Rieske [2Fe-2S] iron-sulphur domain"/>
    <property type="match status" value="1"/>
</dbReference>
<dbReference type="Proteomes" id="UP000654123">
    <property type="component" value="Unassembled WGS sequence"/>
</dbReference>
<evidence type="ECO:0000313" key="9">
    <source>
        <dbReference type="EMBL" id="GGQ07264.1"/>
    </source>
</evidence>
<comment type="similarity">
    <text evidence="6">Belongs to the bacterial ring-hydroxylating dioxygenase ferredoxin component family.</text>
</comment>
<feature type="domain" description="Rieske" evidence="8">
    <location>
        <begin position="210"/>
        <end position="306"/>
    </location>
</feature>
<dbReference type="RefSeq" id="WP_189533342.1">
    <property type="nucleotide sequence ID" value="NZ_BMSV01000005.1"/>
</dbReference>
<keyword evidence="1" id="KW-0001">2Fe-2S</keyword>
<dbReference type="SUPFAM" id="SSF50022">
    <property type="entry name" value="ISP domain"/>
    <property type="match status" value="1"/>
</dbReference>
<evidence type="ECO:0000256" key="2">
    <source>
        <dbReference type="ARBA" id="ARBA00022723"/>
    </source>
</evidence>
<keyword evidence="2" id="KW-0479">Metal-binding</keyword>
<feature type="transmembrane region" description="Helical" evidence="7">
    <location>
        <begin position="136"/>
        <end position="156"/>
    </location>
</feature>
<dbReference type="InterPro" id="IPR017941">
    <property type="entry name" value="Rieske_2Fe-2S"/>
</dbReference>